<proteinExistence type="predicted"/>
<dbReference type="PROSITE" id="PS51857">
    <property type="entry name" value="CSD_2"/>
    <property type="match status" value="1"/>
</dbReference>
<evidence type="ECO:0000313" key="6">
    <source>
        <dbReference type="Proteomes" id="UP001479436"/>
    </source>
</evidence>
<dbReference type="PANTHER" id="PTHR46109:SF1">
    <property type="entry name" value="PROTEIN LIN-28 HOMOLOG"/>
    <property type="match status" value="1"/>
</dbReference>
<dbReference type="Gene3D" id="2.40.50.140">
    <property type="entry name" value="Nucleic acid-binding proteins"/>
    <property type="match status" value="1"/>
</dbReference>
<sequence>MSSDRKTGRVKFFNCQKGYGFIIPDDAAETGNTEIFVHHSAIHNDGGFKSLSEGEEVEYDLVQGPKGMQAANVSGPNGAAVRGAPNFSRGGYGGGYNKFGGGYGSHAAYGQMAPGGYGQYQPSGYGGQGGGYGQYPQSYGGQQAFGNQAGFAGAGYGYANQSFSHGPGGYGQSYGQQQPYSGEFSQPSGYDNSNQGAQY</sequence>
<feature type="region of interest" description="Disordered" evidence="3">
    <location>
        <begin position="167"/>
        <end position="199"/>
    </location>
</feature>
<name>A0ABR2WX22_9FUNG</name>
<gene>
    <name evidence="5" type="ORF">K7432_005195</name>
</gene>
<dbReference type="SMART" id="SM00357">
    <property type="entry name" value="CSP"/>
    <property type="match status" value="1"/>
</dbReference>
<dbReference type="Pfam" id="PF00313">
    <property type="entry name" value="CSD"/>
    <property type="match status" value="1"/>
</dbReference>
<protein>
    <recommendedName>
        <fullName evidence="4">CSD domain-containing protein</fullName>
    </recommendedName>
</protein>
<dbReference type="SUPFAM" id="SSF50249">
    <property type="entry name" value="Nucleic acid-binding proteins"/>
    <property type="match status" value="1"/>
</dbReference>
<feature type="compositionally biased region" description="Low complexity" evidence="3">
    <location>
        <begin position="173"/>
        <end position="182"/>
    </location>
</feature>
<feature type="compositionally biased region" description="Polar residues" evidence="3">
    <location>
        <begin position="183"/>
        <end position="199"/>
    </location>
</feature>
<keyword evidence="2" id="KW-0963">Cytoplasm</keyword>
<dbReference type="PANTHER" id="PTHR46109">
    <property type="entry name" value="PROTEIN LIN-28"/>
    <property type="match status" value="1"/>
</dbReference>
<comment type="caution">
    <text evidence="5">The sequence shown here is derived from an EMBL/GenBank/DDBJ whole genome shotgun (WGS) entry which is preliminary data.</text>
</comment>
<feature type="domain" description="CSD" evidence="4">
    <location>
        <begin position="5"/>
        <end position="75"/>
    </location>
</feature>
<dbReference type="InterPro" id="IPR002059">
    <property type="entry name" value="CSP_DNA-bd"/>
</dbReference>
<dbReference type="InterPro" id="IPR051373">
    <property type="entry name" value="Lin-28_RNA-binding"/>
</dbReference>
<evidence type="ECO:0000256" key="2">
    <source>
        <dbReference type="ARBA" id="ARBA00022490"/>
    </source>
</evidence>
<dbReference type="EMBL" id="JASJQH010000198">
    <property type="protein sequence ID" value="KAK9766026.1"/>
    <property type="molecule type" value="Genomic_DNA"/>
</dbReference>
<reference evidence="5 6" key="1">
    <citation type="submission" date="2023-04" db="EMBL/GenBank/DDBJ databases">
        <title>Genome of Basidiobolus ranarum AG-B5.</title>
        <authorList>
            <person name="Stajich J.E."/>
            <person name="Carter-House D."/>
            <person name="Gryganskyi A."/>
        </authorList>
    </citation>
    <scope>NUCLEOTIDE SEQUENCE [LARGE SCALE GENOMIC DNA]</scope>
    <source>
        <strain evidence="5 6">AG-B5</strain>
    </source>
</reference>
<evidence type="ECO:0000259" key="4">
    <source>
        <dbReference type="PROSITE" id="PS51857"/>
    </source>
</evidence>
<accession>A0ABR2WX22</accession>
<dbReference type="InterPro" id="IPR011129">
    <property type="entry name" value="CSD"/>
</dbReference>
<evidence type="ECO:0000256" key="1">
    <source>
        <dbReference type="ARBA" id="ARBA00004496"/>
    </source>
</evidence>
<dbReference type="InterPro" id="IPR012340">
    <property type="entry name" value="NA-bd_OB-fold"/>
</dbReference>
<dbReference type="Proteomes" id="UP001479436">
    <property type="component" value="Unassembled WGS sequence"/>
</dbReference>
<dbReference type="PRINTS" id="PR00050">
    <property type="entry name" value="COLDSHOCK"/>
</dbReference>
<evidence type="ECO:0000256" key="3">
    <source>
        <dbReference type="SAM" id="MobiDB-lite"/>
    </source>
</evidence>
<comment type="subcellular location">
    <subcellularLocation>
        <location evidence="1">Cytoplasm</location>
    </subcellularLocation>
</comment>
<keyword evidence="6" id="KW-1185">Reference proteome</keyword>
<evidence type="ECO:0000313" key="5">
    <source>
        <dbReference type="EMBL" id="KAK9766026.1"/>
    </source>
</evidence>
<organism evidence="5 6">
    <name type="scientific">Basidiobolus ranarum</name>
    <dbReference type="NCBI Taxonomy" id="34480"/>
    <lineage>
        <taxon>Eukaryota</taxon>
        <taxon>Fungi</taxon>
        <taxon>Fungi incertae sedis</taxon>
        <taxon>Zoopagomycota</taxon>
        <taxon>Entomophthoromycotina</taxon>
        <taxon>Basidiobolomycetes</taxon>
        <taxon>Basidiobolales</taxon>
        <taxon>Basidiobolaceae</taxon>
        <taxon>Basidiobolus</taxon>
    </lineage>
</organism>